<dbReference type="PANTHER" id="PTHR46033:SF17">
    <property type="entry name" value="AMINOTRANSFERASE-LIKE PLANT MOBILE DOMAIN-CONTAINING PROTEIN"/>
    <property type="match status" value="1"/>
</dbReference>
<gene>
    <name evidence="1" type="ORF">RHGRI_003374</name>
</gene>
<dbReference type="AlphaFoldDB" id="A0AAV6L596"/>
<proteinExistence type="predicted"/>
<accession>A0AAV6L596</accession>
<evidence type="ECO:0000313" key="2">
    <source>
        <dbReference type="Proteomes" id="UP000823749"/>
    </source>
</evidence>
<organism evidence="1 2">
    <name type="scientific">Rhododendron griersonianum</name>
    <dbReference type="NCBI Taxonomy" id="479676"/>
    <lineage>
        <taxon>Eukaryota</taxon>
        <taxon>Viridiplantae</taxon>
        <taxon>Streptophyta</taxon>
        <taxon>Embryophyta</taxon>
        <taxon>Tracheophyta</taxon>
        <taxon>Spermatophyta</taxon>
        <taxon>Magnoliopsida</taxon>
        <taxon>eudicotyledons</taxon>
        <taxon>Gunneridae</taxon>
        <taxon>Pentapetalae</taxon>
        <taxon>asterids</taxon>
        <taxon>Ericales</taxon>
        <taxon>Ericaceae</taxon>
        <taxon>Ericoideae</taxon>
        <taxon>Rhodoreae</taxon>
        <taxon>Rhododendron</taxon>
    </lineage>
</organism>
<name>A0AAV6L596_9ERIC</name>
<dbReference type="PANTHER" id="PTHR46033">
    <property type="entry name" value="PROTEIN MAIN-LIKE 2"/>
    <property type="match status" value="1"/>
</dbReference>
<sequence>MLDGYSIALTLNLQTSAAKVFLEAHLGFRTPEQIMKKERKRQDLLMKSLLVSSSSLDLKIFRVSSVNMRKGFDHLKKLREWVVDDRVREICFVFNDVKLHFGLEDVWHITRLPVDGEAVTEVEGNPFQLSVEYLGENLCKGKRGAIKLSTLKNRFQNVPVEIDSSELTYYIRAFLLYVLGTAILLDKWGSLVPTIYLPLLEDIEKLRYCNPTLDQFFDML</sequence>
<protein>
    <submittedName>
        <fullName evidence="1">Uncharacterized protein</fullName>
    </submittedName>
</protein>
<dbReference type="Proteomes" id="UP000823749">
    <property type="component" value="Chromosome 2"/>
</dbReference>
<keyword evidence="2" id="KW-1185">Reference proteome</keyword>
<reference evidence="1" key="1">
    <citation type="submission" date="2020-08" db="EMBL/GenBank/DDBJ databases">
        <title>Plant Genome Project.</title>
        <authorList>
            <person name="Zhang R.-G."/>
        </authorList>
    </citation>
    <scope>NUCLEOTIDE SEQUENCE</scope>
    <source>
        <strain evidence="1">WSP0</strain>
        <tissue evidence="1">Leaf</tissue>
    </source>
</reference>
<dbReference type="GO" id="GO:0010073">
    <property type="term" value="P:meristem maintenance"/>
    <property type="evidence" value="ECO:0007669"/>
    <property type="project" value="InterPro"/>
</dbReference>
<comment type="caution">
    <text evidence="1">The sequence shown here is derived from an EMBL/GenBank/DDBJ whole genome shotgun (WGS) entry which is preliminary data.</text>
</comment>
<dbReference type="EMBL" id="JACTNZ010000002">
    <property type="protein sequence ID" value="KAG5560061.1"/>
    <property type="molecule type" value="Genomic_DNA"/>
</dbReference>
<evidence type="ECO:0000313" key="1">
    <source>
        <dbReference type="EMBL" id="KAG5560061.1"/>
    </source>
</evidence>
<dbReference type="InterPro" id="IPR044824">
    <property type="entry name" value="MAIN-like"/>
</dbReference>